<dbReference type="PANTHER" id="PTHR14083">
    <property type="entry name" value="YIP1 INTERACTING FACTOR HOMOLOG YIF1 PROTEIN"/>
    <property type="match status" value="1"/>
</dbReference>
<gene>
    <name evidence="11" type="primary">YIF1B</name>
    <name evidence="11" type="ORF">GWK47_032864</name>
</gene>
<keyword evidence="2 9" id="KW-0813">Transport</keyword>
<dbReference type="OrthoDB" id="337750at2759"/>
<dbReference type="AlphaFoldDB" id="A0A8J4YPY8"/>
<dbReference type="Proteomes" id="UP000770661">
    <property type="component" value="Unassembled WGS sequence"/>
</dbReference>
<keyword evidence="5 9" id="KW-0653">Protein transport</keyword>
<evidence type="ECO:0000256" key="6">
    <source>
        <dbReference type="ARBA" id="ARBA00022989"/>
    </source>
</evidence>
<feature type="transmembrane region" description="Helical" evidence="9">
    <location>
        <begin position="338"/>
        <end position="356"/>
    </location>
</feature>
<keyword evidence="12" id="KW-1185">Reference proteome</keyword>
<keyword evidence="8 9" id="KW-0472">Membrane</keyword>
<evidence type="ECO:0000256" key="1">
    <source>
        <dbReference type="ARBA" id="ARBA00009727"/>
    </source>
</evidence>
<keyword evidence="3 9" id="KW-0812">Transmembrane</keyword>
<comment type="function">
    <text evidence="9">Has a role in transport between endoplasmic reticulum and Golgi.</text>
</comment>
<feature type="transmembrane region" description="Helical" evidence="9">
    <location>
        <begin position="243"/>
        <end position="260"/>
    </location>
</feature>
<comment type="subcellular location">
    <subcellularLocation>
        <location evidence="9">Endoplasmic reticulum membrane</location>
        <topology evidence="9">Multi-pass membrane protein</topology>
    </subcellularLocation>
    <subcellularLocation>
        <location evidence="9">Golgi apparatus membrane</location>
        <topology evidence="9">Multi-pass membrane protein</topology>
    </subcellularLocation>
</comment>
<dbReference type="InterPro" id="IPR005578">
    <property type="entry name" value="Yif1_fam"/>
</dbReference>
<feature type="compositionally biased region" description="Polar residues" evidence="10">
    <location>
        <begin position="68"/>
        <end position="79"/>
    </location>
</feature>
<dbReference type="GO" id="GO:0000139">
    <property type="term" value="C:Golgi membrane"/>
    <property type="evidence" value="ECO:0007669"/>
    <property type="project" value="UniProtKB-SubCell"/>
</dbReference>
<feature type="transmembrane region" description="Helical" evidence="9">
    <location>
        <begin position="296"/>
        <end position="317"/>
    </location>
</feature>
<keyword evidence="6 9" id="KW-1133">Transmembrane helix</keyword>
<comment type="similarity">
    <text evidence="1 9">Belongs to the YIF1 family.</text>
</comment>
<name>A0A8J4YPY8_CHIOP</name>
<evidence type="ECO:0000256" key="2">
    <source>
        <dbReference type="ARBA" id="ARBA00022448"/>
    </source>
</evidence>
<evidence type="ECO:0000313" key="12">
    <source>
        <dbReference type="Proteomes" id="UP000770661"/>
    </source>
</evidence>
<accession>A0A8J4YPY8</accession>
<evidence type="ECO:0000256" key="5">
    <source>
        <dbReference type="ARBA" id="ARBA00022927"/>
    </source>
</evidence>
<dbReference type="GO" id="GO:0015031">
    <property type="term" value="P:protein transport"/>
    <property type="evidence" value="ECO:0007669"/>
    <property type="project" value="UniProtKB-KW"/>
</dbReference>
<organism evidence="11 12">
    <name type="scientific">Chionoecetes opilio</name>
    <name type="common">Atlantic snow crab</name>
    <name type="synonym">Cancer opilio</name>
    <dbReference type="NCBI Taxonomy" id="41210"/>
    <lineage>
        <taxon>Eukaryota</taxon>
        <taxon>Metazoa</taxon>
        <taxon>Ecdysozoa</taxon>
        <taxon>Arthropoda</taxon>
        <taxon>Crustacea</taxon>
        <taxon>Multicrustacea</taxon>
        <taxon>Malacostraca</taxon>
        <taxon>Eumalacostraca</taxon>
        <taxon>Eucarida</taxon>
        <taxon>Decapoda</taxon>
        <taxon>Pleocyemata</taxon>
        <taxon>Brachyura</taxon>
        <taxon>Eubrachyura</taxon>
        <taxon>Majoidea</taxon>
        <taxon>Majidae</taxon>
        <taxon>Chionoecetes</taxon>
    </lineage>
</organism>
<evidence type="ECO:0000256" key="8">
    <source>
        <dbReference type="ARBA" id="ARBA00023136"/>
    </source>
</evidence>
<feature type="region of interest" description="Disordered" evidence="10">
    <location>
        <begin position="12"/>
        <end position="79"/>
    </location>
</feature>
<dbReference type="Pfam" id="PF03878">
    <property type="entry name" value="YIF1"/>
    <property type="match status" value="2"/>
</dbReference>
<evidence type="ECO:0000256" key="7">
    <source>
        <dbReference type="ARBA" id="ARBA00023034"/>
    </source>
</evidence>
<dbReference type="GO" id="GO:0005789">
    <property type="term" value="C:endoplasmic reticulum membrane"/>
    <property type="evidence" value="ECO:0007669"/>
    <property type="project" value="UniProtKB-SubCell"/>
</dbReference>
<dbReference type="GO" id="GO:0006888">
    <property type="term" value="P:endoplasmic reticulum to Golgi vesicle-mediated transport"/>
    <property type="evidence" value="ECO:0007669"/>
    <property type="project" value="UniProtKB-UniRule"/>
</dbReference>
<dbReference type="GO" id="GO:0030134">
    <property type="term" value="C:COPII-coated ER to Golgi transport vesicle"/>
    <property type="evidence" value="ECO:0007669"/>
    <property type="project" value="TreeGrafter"/>
</dbReference>
<dbReference type="PANTHER" id="PTHR14083:SF0">
    <property type="entry name" value="YIP1D-INTERACTING FACTOR 1, ISOFORM C"/>
    <property type="match status" value="1"/>
</dbReference>
<evidence type="ECO:0000313" key="11">
    <source>
        <dbReference type="EMBL" id="KAG0728259.1"/>
    </source>
</evidence>
<feature type="compositionally biased region" description="Low complexity" evidence="10">
    <location>
        <begin position="49"/>
        <end position="58"/>
    </location>
</feature>
<reference evidence="11" key="1">
    <citation type="submission" date="2020-07" db="EMBL/GenBank/DDBJ databases">
        <title>The High-quality genome of the commercially important snow crab, Chionoecetes opilio.</title>
        <authorList>
            <person name="Jeong J.-H."/>
            <person name="Ryu S."/>
        </authorList>
    </citation>
    <scope>NUCLEOTIDE SEQUENCE</scope>
    <source>
        <strain evidence="11">MADBK_172401_WGS</strain>
        <tissue evidence="11">Digestive gland</tissue>
    </source>
</reference>
<dbReference type="GO" id="GO:0005793">
    <property type="term" value="C:endoplasmic reticulum-Golgi intermediate compartment"/>
    <property type="evidence" value="ECO:0007669"/>
    <property type="project" value="UniProtKB-UniRule"/>
</dbReference>
<keyword evidence="7 9" id="KW-0333">Golgi apparatus</keyword>
<comment type="caution">
    <text evidence="11">The sequence shown here is derived from an EMBL/GenBank/DDBJ whole genome shotgun (WGS) entry which is preliminary data.</text>
</comment>
<dbReference type="EMBL" id="JACEEZ010002398">
    <property type="protein sequence ID" value="KAG0728259.1"/>
    <property type="molecule type" value="Genomic_DNA"/>
</dbReference>
<protein>
    <recommendedName>
        <fullName evidence="9">Protein YIF1</fullName>
    </recommendedName>
</protein>
<evidence type="ECO:0000256" key="4">
    <source>
        <dbReference type="ARBA" id="ARBA00022824"/>
    </source>
</evidence>
<evidence type="ECO:0000256" key="3">
    <source>
        <dbReference type="ARBA" id="ARBA00022692"/>
    </source>
</evidence>
<evidence type="ECO:0000256" key="9">
    <source>
        <dbReference type="RuleBase" id="RU368073"/>
    </source>
</evidence>
<keyword evidence="4 9" id="KW-0256">Endoplasmic reticulum</keyword>
<sequence length="362" mass="40234">MMVTVVVMTSRLGQQVRGRKPATGASRAPGDGTTMYDPQHHQQQYDMYGQPLPQQGGPQPQPQPQLFEDTSGQTYNGQAYNNYGQQGFAGMGYGYPETRPGEQQAPGAYGAYTANPPIPGPQIFQDPMVANMAMQYGQSLASQGREFVDKKLEKYVSTSQIKYYFAVDTHYVMKKLQLLLFPYTHTTGHVPYQDPPCSPVLDNPPASMPLCRSILRRTAACGDSPEAPHRFSPDALGMQASSALVWLVLEIFLILATLYVTAIQTHIKTLDLLAFSSYKYVGMILSLVAGLVMDSLGYYCVLAYCSLSLVVFMFRTLRWQVQGSGGTLEAYSVGNKRRLYLLLFMSGLQPLMMWWLTRHLVA</sequence>
<proteinExistence type="inferred from homology"/>
<evidence type="ECO:0000256" key="10">
    <source>
        <dbReference type="SAM" id="MobiDB-lite"/>
    </source>
</evidence>